<proteinExistence type="predicted"/>
<evidence type="ECO:0000313" key="2">
    <source>
        <dbReference type="EMBL" id="EST10276.1"/>
    </source>
</evidence>
<dbReference type="OrthoDB" id="2971941at2"/>
<dbReference type="Proteomes" id="UP000018296">
    <property type="component" value="Unassembled WGS sequence"/>
</dbReference>
<dbReference type="eggNOG" id="ENOG5031SCS">
    <property type="taxonomic scope" value="Bacteria"/>
</dbReference>
<keyword evidence="1" id="KW-0472">Membrane</keyword>
<name>V6IV10_9BACL</name>
<organism evidence="2 3">
    <name type="scientific">Sporolactobacillus laevolacticus DSM 442</name>
    <dbReference type="NCBI Taxonomy" id="1395513"/>
    <lineage>
        <taxon>Bacteria</taxon>
        <taxon>Bacillati</taxon>
        <taxon>Bacillota</taxon>
        <taxon>Bacilli</taxon>
        <taxon>Bacillales</taxon>
        <taxon>Sporolactobacillaceae</taxon>
        <taxon>Sporolactobacillus</taxon>
    </lineage>
</organism>
<dbReference type="PATRIC" id="fig|1395513.3.peg.3654"/>
<evidence type="ECO:0000256" key="1">
    <source>
        <dbReference type="SAM" id="Phobius"/>
    </source>
</evidence>
<feature type="transmembrane region" description="Helical" evidence="1">
    <location>
        <begin position="58"/>
        <end position="84"/>
    </location>
</feature>
<keyword evidence="3" id="KW-1185">Reference proteome</keyword>
<dbReference type="EMBL" id="AWTC01000028">
    <property type="protein sequence ID" value="EST10276.1"/>
    <property type="molecule type" value="Genomic_DNA"/>
</dbReference>
<keyword evidence="1" id="KW-0812">Transmembrane</keyword>
<sequence length="112" mass="12558">MKKFALFLLGAISLIVLLTHVGSLIGLLVSLAVLYFAFKKFSRAGSTGGKILWATVGIIALCFSLGNVPAIIGIVALVALYFVYKNWNKQQRDDREPEDPFDHFEKEWKEIR</sequence>
<accession>V6IV10</accession>
<comment type="caution">
    <text evidence="2">The sequence shown here is derived from an EMBL/GenBank/DDBJ whole genome shotgun (WGS) entry which is preliminary data.</text>
</comment>
<dbReference type="AlphaFoldDB" id="V6IV10"/>
<keyword evidence="1" id="KW-1133">Transmembrane helix</keyword>
<gene>
    <name evidence="2" type="ORF">P343_18070</name>
</gene>
<dbReference type="STRING" id="1395513.P343_18070"/>
<feature type="transmembrane region" description="Helical" evidence="1">
    <location>
        <begin position="7"/>
        <end position="38"/>
    </location>
</feature>
<protein>
    <submittedName>
        <fullName evidence="2">Permease</fullName>
    </submittedName>
</protein>
<reference evidence="2 3" key="1">
    <citation type="journal article" date="2013" name="Genome Announc.">
        <title>Genome Sequence of Sporolactobacillus laevolacticus DSM442, an Efficient Polymer-Grade D-Lactate Producer from Agricultural Waste Cottonseed as a Nitrogen Source.</title>
        <authorList>
            <person name="Wang H."/>
            <person name="Wang L."/>
            <person name="Ju J."/>
            <person name="Yu B."/>
            <person name="Ma Y."/>
        </authorList>
    </citation>
    <scope>NUCLEOTIDE SEQUENCE [LARGE SCALE GENOMIC DNA]</scope>
    <source>
        <strain evidence="2 3">DSM 442</strain>
    </source>
</reference>
<evidence type="ECO:0000313" key="3">
    <source>
        <dbReference type="Proteomes" id="UP000018296"/>
    </source>
</evidence>
<dbReference type="RefSeq" id="WP_023511789.1">
    <property type="nucleotide sequence ID" value="NZ_AWTC01000028.1"/>
</dbReference>